<evidence type="ECO:0000256" key="2">
    <source>
        <dbReference type="ARBA" id="ARBA00023125"/>
    </source>
</evidence>
<dbReference type="SUPFAM" id="SSF46689">
    <property type="entry name" value="Homeodomain-like"/>
    <property type="match status" value="1"/>
</dbReference>
<dbReference type="InterPro" id="IPR001647">
    <property type="entry name" value="HTH_TetR"/>
</dbReference>
<evidence type="ECO:0000256" key="3">
    <source>
        <dbReference type="ARBA" id="ARBA00023163"/>
    </source>
</evidence>
<evidence type="ECO:0000259" key="6">
    <source>
        <dbReference type="PROSITE" id="PS50977"/>
    </source>
</evidence>
<name>A0A3D9SIZ6_9ACTN</name>
<evidence type="ECO:0000313" key="7">
    <source>
        <dbReference type="EMBL" id="REE95918.1"/>
    </source>
</evidence>
<gene>
    <name evidence="7" type="ORF">DFJ69_1332</name>
</gene>
<accession>A0A3D9SIZ6</accession>
<keyword evidence="3" id="KW-0804">Transcription</keyword>
<evidence type="ECO:0000313" key="8">
    <source>
        <dbReference type="Proteomes" id="UP000256661"/>
    </source>
</evidence>
<dbReference type="EMBL" id="QTTT01000001">
    <property type="protein sequence ID" value="REE95918.1"/>
    <property type="molecule type" value="Genomic_DNA"/>
</dbReference>
<feature type="domain" description="HTH tetR-type" evidence="6">
    <location>
        <begin position="7"/>
        <end position="67"/>
    </location>
</feature>
<dbReference type="InterPro" id="IPR036271">
    <property type="entry name" value="Tet_transcr_reg_TetR-rel_C_sf"/>
</dbReference>
<sequence length="245" mass="26059">MAIGPGEGPRERLLEAGIRLLEQDGPEALNARKLASEIGASTQVVYTHFGGMAGFYQALIRESFVLFGERLRAVPLTDDPVADLLALGLTYRENALTNPQRYRFMSGVTAPGTGVVISHDIIAEGTPSVLDDVNATFLPLVEAVRRAMAVGRMRDDDVIGVAGQFWSMIHGFVFLELAGVFGHEGHGVVHVLAPHAVNLLVGLGDEREAAEASALAVAPDPLVPEGVTIPAAGSQQPRRGRRPGR</sequence>
<dbReference type="Pfam" id="PF13305">
    <property type="entry name" value="TetR_C_33"/>
    <property type="match status" value="1"/>
</dbReference>
<protein>
    <submittedName>
        <fullName evidence="7">TetR family transcriptional regulator</fullName>
    </submittedName>
</protein>
<dbReference type="InterPro" id="IPR050109">
    <property type="entry name" value="HTH-type_TetR-like_transc_reg"/>
</dbReference>
<feature type="DNA-binding region" description="H-T-H motif" evidence="4">
    <location>
        <begin position="30"/>
        <end position="49"/>
    </location>
</feature>
<dbReference type="SUPFAM" id="SSF48498">
    <property type="entry name" value="Tetracyclin repressor-like, C-terminal domain"/>
    <property type="match status" value="1"/>
</dbReference>
<dbReference type="InterPro" id="IPR009057">
    <property type="entry name" value="Homeodomain-like_sf"/>
</dbReference>
<keyword evidence="1" id="KW-0805">Transcription regulation</keyword>
<dbReference type="PROSITE" id="PS50977">
    <property type="entry name" value="HTH_TETR_2"/>
    <property type="match status" value="1"/>
</dbReference>
<dbReference type="PANTHER" id="PTHR30055">
    <property type="entry name" value="HTH-TYPE TRANSCRIPTIONAL REGULATOR RUTR"/>
    <property type="match status" value="1"/>
</dbReference>
<evidence type="ECO:0000256" key="4">
    <source>
        <dbReference type="PROSITE-ProRule" id="PRU00335"/>
    </source>
</evidence>
<dbReference type="GO" id="GO:0003700">
    <property type="term" value="F:DNA-binding transcription factor activity"/>
    <property type="evidence" value="ECO:0007669"/>
    <property type="project" value="TreeGrafter"/>
</dbReference>
<comment type="caution">
    <text evidence="7">The sequence shown here is derived from an EMBL/GenBank/DDBJ whole genome shotgun (WGS) entry which is preliminary data.</text>
</comment>
<reference evidence="7 8" key="1">
    <citation type="submission" date="2018-08" db="EMBL/GenBank/DDBJ databases">
        <title>Sequencing the genomes of 1000 actinobacteria strains.</title>
        <authorList>
            <person name="Klenk H.-P."/>
        </authorList>
    </citation>
    <scope>NUCLEOTIDE SEQUENCE [LARGE SCALE GENOMIC DNA]</scope>
    <source>
        <strain evidence="7 8">DSM 43927</strain>
    </source>
</reference>
<keyword evidence="2 4" id="KW-0238">DNA-binding</keyword>
<evidence type="ECO:0000256" key="1">
    <source>
        <dbReference type="ARBA" id="ARBA00023015"/>
    </source>
</evidence>
<dbReference type="AlphaFoldDB" id="A0A3D9SIZ6"/>
<dbReference type="Gene3D" id="1.10.357.10">
    <property type="entry name" value="Tetracycline Repressor, domain 2"/>
    <property type="match status" value="1"/>
</dbReference>
<feature type="region of interest" description="Disordered" evidence="5">
    <location>
        <begin position="223"/>
        <end position="245"/>
    </location>
</feature>
<dbReference type="Proteomes" id="UP000256661">
    <property type="component" value="Unassembled WGS sequence"/>
</dbReference>
<dbReference type="GO" id="GO:0000976">
    <property type="term" value="F:transcription cis-regulatory region binding"/>
    <property type="evidence" value="ECO:0007669"/>
    <property type="project" value="TreeGrafter"/>
</dbReference>
<dbReference type="InterPro" id="IPR025996">
    <property type="entry name" value="MT1864/Rv1816-like_C"/>
</dbReference>
<organism evidence="7 8">
    <name type="scientific">Thermomonospora umbrina</name>
    <dbReference type="NCBI Taxonomy" id="111806"/>
    <lineage>
        <taxon>Bacteria</taxon>
        <taxon>Bacillati</taxon>
        <taxon>Actinomycetota</taxon>
        <taxon>Actinomycetes</taxon>
        <taxon>Streptosporangiales</taxon>
        <taxon>Thermomonosporaceae</taxon>
        <taxon>Thermomonospora</taxon>
    </lineage>
</organism>
<dbReference type="Pfam" id="PF00440">
    <property type="entry name" value="TetR_N"/>
    <property type="match status" value="1"/>
</dbReference>
<proteinExistence type="predicted"/>
<dbReference type="PANTHER" id="PTHR30055:SF209">
    <property type="entry name" value="POSSIBLE TRANSCRIPTIONAL REGULATORY PROTEIN (PROBABLY TETR-FAMILY)"/>
    <property type="match status" value="1"/>
</dbReference>
<evidence type="ECO:0000256" key="5">
    <source>
        <dbReference type="SAM" id="MobiDB-lite"/>
    </source>
</evidence>
<keyword evidence="8" id="KW-1185">Reference proteome</keyword>
<dbReference type="RefSeq" id="WP_211328529.1">
    <property type="nucleotide sequence ID" value="NZ_QTTT01000001.1"/>
</dbReference>